<dbReference type="SMART" id="SM00241">
    <property type="entry name" value="ZP"/>
    <property type="match status" value="1"/>
</dbReference>
<gene>
    <name evidence="5" type="primary">LOC118283179</name>
</gene>
<keyword evidence="2" id="KW-1015">Disulfide bond</keyword>
<feature type="domain" description="ZP" evidence="3">
    <location>
        <begin position="553"/>
        <end position="808"/>
    </location>
</feature>
<evidence type="ECO:0000313" key="6">
    <source>
        <dbReference type="Proteomes" id="UP000694558"/>
    </source>
</evidence>
<dbReference type="AlphaFoldDB" id="A0A8D3ACV9"/>
<organism evidence="5 6">
    <name type="scientific">Scophthalmus maximus</name>
    <name type="common">Turbot</name>
    <name type="synonym">Psetta maxima</name>
    <dbReference type="NCBI Taxonomy" id="52904"/>
    <lineage>
        <taxon>Eukaryota</taxon>
        <taxon>Metazoa</taxon>
        <taxon>Chordata</taxon>
        <taxon>Craniata</taxon>
        <taxon>Vertebrata</taxon>
        <taxon>Euteleostomi</taxon>
        <taxon>Actinopterygii</taxon>
        <taxon>Neopterygii</taxon>
        <taxon>Teleostei</taxon>
        <taxon>Neoteleostei</taxon>
        <taxon>Acanthomorphata</taxon>
        <taxon>Carangaria</taxon>
        <taxon>Pleuronectiformes</taxon>
        <taxon>Pleuronectoidei</taxon>
        <taxon>Scophthalmidae</taxon>
        <taxon>Scophthalmus</taxon>
    </lineage>
</organism>
<dbReference type="Pfam" id="PF00100">
    <property type="entry name" value="Zona_pellucida"/>
    <property type="match status" value="1"/>
</dbReference>
<dbReference type="Ensembl" id="ENSSMAT00000016445.2">
    <property type="protein sequence ID" value="ENSSMAP00000016242.2"/>
    <property type="gene ID" value="ENSSMAG00000009861.2"/>
</dbReference>
<dbReference type="InterPro" id="IPR001846">
    <property type="entry name" value="VWF_type-D"/>
</dbReference>
<evidence type="ECO:0008006" key="7">
    <source>
        <dbReference type="Google" id="ProtNLM"/>
    </source>
</evidence>
<reference evidence="5" key="1">
    <citation type="submission" date="2023-05" db="EMBL/GenBank/DDBJ databases">
        <title>High-quality long-read genome of Scophthalmus maximus.</title>
        <authorList>
            <person name="Lien S."/>
            <person name="Martinez P."/>
        </authorList>
    </citation>
    <scope>NUCLEOTIDE SEQUENCE [LARGE SCALE GENOMIC DNA]</scope>
</reference>
<dbReference type="InterPro" id="IPR042235">
    <property type="entry name" value="ZP-C_dom"/>
</dbReference>
<proteinExistence type="predicted"/>
<keyword evidence="1" id="KW-0732">Signal</keyword>
<evidence type="ECO:0000259" key="3">
    <source>
        <dbReference type="PROSITE" id="PS51034"/>
    </source>
</evidence>
<dbReference type="PANTHER" id="PTHR14002">
    <property type="entry name" value="ENDOGLIN/TGF-BETA RECEPTOR TYPE III"/>
    <property type="match status" value="1"/>
</dbReference>
<dbReference type="Gene3D" id="2.60.40.4100">
    <property type="entry name" value="Zona pellucida, ZP-C domain"/>
    <property type="match status" value="1"/>
</dbReference>
<dbReference type="Proteomes" id="UP000694558">
    <property type="component" value="Chromosome 14"/>
</dbReference>
<dbReference type="InterPro" id="IPR014853">
    <property type="entry name" value="VWF/SSPO/ZAN-like_Cys-rich_dom"/>
</dbReference>
<accession>A0A8D3ACV9</accession>
<dbReference type="InterPro" id="IPR055356">
    <property type="entry name" value="ZP-N"/>
</dbReference>
<evidence type="ECO:0000313" key="5">
    <source>
        <dbReference type="Ensembl" id="ENSSMAP00000016242.2"/>
    </source>
</evidence>
<dbReference type="Gene3D" id="2.60.40.3210">
    <property type="entry name" value="Zona pellucida, ZP-N domain"/>
    <property type="match status" value="1"/>
</dbReference>
<sequence>MQRLPSSLKFLRRFPSATVTSMFSYIIYLAALSMLAGSAATSQNFSSSGEMNITSCPITYYGQMYEKVYVAFNASRFAVCFKGLYKPGIKNDCILMSGGTADRGGLAVLAREIPTGSGVHRLLPNLKHAGKCVNVIPLKDSQQSEIEQVELGNFGTQAILAIKTYSGYTHVDVEADAQVNGLTVSKQIFQTNETNTGVITDISGCRLSGEVYKTNTTVRYPNICSTVTCDVSGVATAISDCGPLEHCDGNGSCVLNHMCTATGSTVIDFAGRVHSVQDRCGYTLFRSSLIPGFQVLGMFQERRRRDVSFMERVMLELASGVQISLEQGSRVLVNNSLVKLSATAMMVDSVELSKDQSGVTAKISAFNYTASVLFDGSTALIHMKGPRGTHVHGLCGNPSRTLSEEKVSEQSPTGCETQYVDLVDPTINCNATTKWCNLLKQAPFTACNMYIDPEPFIAACTQMLCNYPPVDGLKCQFLEAYIRSCSIHHNITVEGWKSQTGCSAFRQDSCQDRFCSDHEFCGVRSYSGQTGCICRAIFASKYQSTSSFGEPTACAHKAASLTLAKCLLEDKAIDFSVLHLNDEACKGEMDNKTHMVTFNFDSNNPCGTVVMANNSQIIYKNTIMTRNSSTFDMINRHNPVHIDFSCFYSKPDIKNLGFKLKDSSVTQRIASGEWIYNLTMKAYSSPETNEAFQVKDDVQVDQKIWVKLKTEGLDDKMVVAVTDSCWATDQPAETGTLRYDLIINGCPNPADSTVKVEDNGWGTSNSFSFNTFQFIGTNGQVFLHCKVELCVRKGNVCIPRCGQAERRRRSALSKNKDENPALIQLAWTY</sequence>
<dbReference type="Pfam" id="PF23344">
    <property type="entry name" value="ZP-N"/>
    <property type="match status" value="1"/>
</dbReference>
<dbReference type="InterPro" id="IPR001507">
    <property type="entry name" value="ZP_dom"/>
</dbReference>
<dbReference type="PROSITE" id="PS51233">
    <property type="entry name" value="VWFD"/>
    <property type="match status" value="1"/>
</dbReference>
<reference evidence="5" key="2">
    <citation type="submission" date="2025-08" db="UniProtKB">
        <authorList>
            <consortium name="Ensembl"/>
        </authorList>
    </citation>
    <scope>IDENTIFICATION</scope>
</reference>
<evidence type="ECO:0000259" key="4">
    <source>
        <dbReference type="PROSITE" id="PS51233"/>
    </source>
</evidence>
<dbReference type="Pfam" id="PF08742">
    <property type="entry name" value="C8"/>
    <property type="match status" value="1"/>
</dbReference>
<feature type="domain" description="VWFD" evidence="4">
    <location>
        <begin position="257"/>
        <end position="437"/>
    </location>
</feature>
<dbReference type="PROSITE" id="PS51034">
    <property type="entry name" value="ZP_2"/>
    <property type="match status" value="1"/>
</dbReference>
<dbReference type="GeneTree" id="ENSGT00940000156038"/>
<evidence type="ECO:0000256" key="2">
    <source>
        <dbReference type="ARBA" id="ARBA00023157"/>
    </source>
</evidence>
<name>A0A8D3ACV9_SCOMX</name>
<dbReference type="InterPro" id="IPR055355">
    <property type="entry name" value="ZP-C"/>
</dbReference>
<dbReference type="PANTHER" id="PTHR14002:SF50">
    <property type="entry name" value="ALPHA-TECTORIN-LIKE-RELATED"/>
    <property type="match status" value="1"/>
</dbReference>
<protein>
    <recommendedName>
        <fullName evidence="7">Alpha-tectorin-like</fullName>
    </recommendedName>
</protein>
<evidence type="ECO:0000256" key="1">
    <source>
        <dbReference type="ARBA" id="ARBA00022729"/>
    </source>
</evidence>
<dbReference type="SMART" id="SM00832">
    <property type="entry name" value="C8"/>
    <property type="match status" value="1"/>
</dbReference>